<name>A0ABP9GCU6_9ACTN</name>
<dbReference type="Proteomes" id="UP001499993">
    <property type="component" value="Unassembled WGS sequence"/>
</dbReference>
<proteinExistence type="predicted"/>
<accession>A0ABP9GCU6</accession>
<comment type="caution">
    <text evidence="1">The sequence shown here is derived from an EMBL/GenBank/DDBJ whole genome shotgun (WGS) entry which is preliminary data.</text>
</comment>
<keyword evidence="2" id="KW-1185">Reference proteome</keyword>
<dbReference type="RefSeq" id="WP_345556324.1">
    <property type="nucleotide sequence ID" value="NZ_BAABIK010000008.1"/>
</dbReference>
<dbReference type="EMBL" id="BAABIK010000008">
    <property type="protein sequence ID" value="GAA4938350.1"/>
    <property type="molecule type" value="Genomic_DNA"/>
</dbReference>
<protein>
    <submittedName>
        <fullName evidence="1">Uncharacterized protein</fullName>
    </submittedName>
</protein>
<evidence type="ECO:0000313" key="1">
    <source>
        <dbReference type="EMBL" id="GAA4938350.1"/>
    </source>
</evidence>
<reference evidence="2" key="1">
    <citation type="journal article" date="2019" name="Int. J. Syst. Evol. Microbiol.">
        <title>The Global Catalogue of Microorganisms (GCM) 10K type strain sequencing project: providing services to taxonomists for standard genome sequencing and annotation.</title>
        <authorList>
            <consortium name="The Broad Institute Genomics Platform"/>
            <consortium name="The Broad Institute Genome Sequencing Center for Infectious Disease"/>
            <person name="Wu L."/>
            <person name="Ma J."/>
        </authorList>
    </citation>
    <scope>NUCLEOTIDE SEQUENCE [LARGE SCALE GENOMIC DNA]</scope>
    <source>
        <strain evidence="2">JCM 18123</strain>
    </source>
</reference>
<organism evidence="1 2">
    <name type="scientific">Streptomonospora halophila</name>
    <dbReference type="NCBI Taxonomy" id="427369"/>
    <lineage>
        <taxon>Bacteria</taxon>
        <taxon>Bacillati</taxon>
        <taxon>Actinomycetota</taxon>
        <taxon>Actinomycetes</taxon>
        <taxon>Streptosporangiales</taxon>
        <taxon>Nocardiopsidaceae</taxon>
        <taxon>Streptomonospora</taxon>
    </lineage>
</organism>
<gene>
    <name evidence="1" type="ORF">GCM10023224_19500</name>
</gene>
<evidence type="ECO:0000313" key="2">
    <source>
        <dbReference type="Proteomes" id="UP001499993"/>
    </source>
</evidence>
<sequence length="160" mass="17764">MNAKTETPQAEVAEIWPRDGAVRIVGDLLGGAAPDSGRWFLQAVLRDTDTRRSYELRVEDGRFDVSVPVEEFGNAGDGLPQEGVKWDLYCAPEDRLEEPAEKWLRLGRHLDDIADKKKVMVFPAQTSAESGTGVSVRPFYTLYNNLSVECLPGPSDKENP</sequence>